<dbReference type="Gene3D" id="3.40.50.970">
    <property type="match status" value="1"/>
</dbReference>
<keyword evidence="4" id="KW-1133">Transmembrane helix</keyword>
<dbReference type="RefSeq" id="WP_092365975.1">
    <property type="nucleotide sequence ID" value="NZ_DAINWJ010000366.1"/>
</dbReference>
<feature type="transmembrane region" description="Helical" evidence="4">
    <location>
        <begin position="21"/>
        <end position="44"/>
    </location>
</feature>
<comment type="similarity">
    <text evidence="2">Belongs to the transketolase family.</text>
</comment>
<comment type="cofactor">
    <cofactor evidence="1">
        <name>thiamine diphosphate</name>
        <dbReference type="ChEBI" id="CHEBI:58937"/>
    </cofactor>
</comment>
<evidence type="ECO:0000256" key="3">
    <source>
        <dbReference type="ARBA" id="ARBA00023052"/>
    </source>
</evidence>
<dbReference type="PANTHER" id="PTHR47514">
    <property type="entry name" value="TRANSKETOLASE N-TERMINAL SECTION-RELATED"/>
    <property type="match status" value="1"/>
</dbReference>
<dbReference type="PANTHER" id="PTHR47514:SF1">
    <property type="entry name" value="TRANSKETOLASE N-TERMINAL SECTION-RELATED"/>
    <property type="match status" value="1"/>
</dbReference>
<dbReference type="CDD" id="cd02012">
    <property type="entry name" value="TPP_TK"/>
    <property type="match status" value="1"/>
</dbReference>
<keyword evidence="4" id="KW-0812">Transmembrane</keyword>
<dbReference type="InterPro" id="IPR029061">
    <property type="entry name" value="THDP-binding"/>
</dbReference>
<sequence>MTDIKQLKLTANRNRKRIVEMVYQAGVGHVGGALSVIDLLTAIYELEVDFSEEKRTRVVLSKGHATPALYAELAQKGIIDEKDFPTFRQINSRLQGHPYTCDIPQVDATTGLLGQGFSTALGMALVKKREQDPHRVYAIAGDGETQEGQIWEALMMAAHYKLDNLVYIFDYNKLSSGHPTNEVINLEPLADKLAAFNYHVIVIDGNDMEQVVNALKEVRTVSGRPVAIVANTVKGKGVSFMENVPKWHSSGLTDAEYETAMRDLSAREEEICNEL</sequence>
<name>A0A1I0HT71_9FIRM</name>
<dbReference type="Pfam" id="PF00456">
    <property type="entry name" value="Transketolase_N"/>
    <property type="match status" value="1"/>
</dbReference>
<feature type="domain" description="Transketolase N-terminal" evidence="5">
    <location>
        <begin position="10"/>
        <end position="262"/>
    </location>
</feature>
<proteinExistence type="inferred from homology"/>
<dbReference type="STRING" id="460384.SAMN05216313_117104"/>
<protein>
    <submittedName>
        <fullName evidence="6">Transketolase</fullName>
    </submittedName>
</protein>
<dbReference type="GeneID" id="93279232"/>
<dbReference type="SUPFAM" id="SSF52518">
    <property type="entry name" value="Thiamin diphosphate-binding fold (THDP-binding)"/>
    <property type="match status" value="1"/>
</dbReference>
<evidence type="ECO:0000256" key="2">
    <source>
        <dbReference type="ARBA" id="ARBA00007131"/>
    </source>
</evidence>
<accession>A0A1I0HT71</accession>
<reference evidence="7" key="1">
    <citation type="submission" date="2016-10" db="EMBL/GenBank/DDBJ databases">
        <authorList>
            <person name="Varghese N."/>
            <person name="Submissions S."/>
        </authorList>
    </citation>
    <scope>NUCLEOTIDE SEQUENCE [LARGE SCALE GENOMIC DNA]</scope>
    <source>
        <strain evidence="7">NLAE-zl-G277</strain>
    </source>
</reference>
<evidence type="ECO:0000259" key="5">
    <source>
        <dbReference type="Pfam" id="PF00456"/>
    </source>
</evidence>
<evidence type="ECO:0000313" key="6">
    <source>
        <dbReference type="EMBL" id="SET87256.1"/>
    </source>
</evidence>
<dbReference type="Proteomes" id="UP000198508">
    <property type="component" value="Unassembled WGS sequence"/>
</dbReference>
<gene>
    <name evidence="6" type="ORF">SAMN05216313_117104</name>
</gene>
<evidence type="ECO:0000313" key="7">
    <source>
        <dbReference type="Proteomes" id="UP000198508"/>
    </source>
</evidence>
<keyword evidence="4" id="KW-0472">Membrane</keyword>
<dbReference type="InterPro" id="IPR005474">
    <property type="entry name" value="Transketolase_N"/>
</dbReference>
<dbReference type="EMBL" id="FOIM01000017">
    <property type="protein sequence ID" value="SET87256.1"/>
    <property type="molecule type" value="Genomic_DNA"/>
</dbReference>
<dbReference type="AlphaFoldDB" id="A0A1I0HT71"/>
<organism evidence="6 7">
    <name type="scientific">Enterocloster lavalensis</name>
    <dbReference type="NCBI Taxonomy" id="460384"/>
    <lineage>
        <taxon>Bacteria</taxon>
        <taxon>Bacillati</taxon>
        <taxon>Bacillota</taxon>
        <taxon>Clostridia</taxon>
        <taxon>Lachnospirales</taxon>
        <taxon>Lachnospiraceae</taxon>
        <taxon>Enterocloster</taxon>
    </lineage>
</organism>
<keyword evidence="3" id="KW-0786">Thiamine pyrophosphate</keyword>
<keyword evidence="7" id="KW-1185">Reference proteome</keyword>
<evidence type="ECO:0000256" key="1">
    <source>
        <dbReference type="ARBA" id="ARBA00001964"/>
    </source>
</evidence>
<evidence type="ECO:0000256" key="4">
    <source>
        <dbReference type="SAM" id="Phobius"/>
    </source>
</evidence>